<reference evidence="4" key="3">
    <citation type="submission" date="2022-10" db="EMBL/GenBank/DDBJ databases">
        <title>Human gut microbiome strain richness.</title>
        <authorList>
            <person name="Chen-Liaw A."/>
        </authorList>
    </citation>
    <scope>NUCLEOTIDE SEQUENCE</scope>
    <source>
        <strain evidence="4">1001283st1_A3_1001283B150304_161114</strain>
    </source>
</reference>
<accession>A0A0P0FHM9</accession>
<dbReference type="EMBL" id="WCSY01000004">
    <property type="protein sequence ID" value="KAB4314784.1"/>
    <property type="molecule type" value="Genomic_DNA"/>
</dbReference>
<evidence type="ECO:0000313" key="5">
    <source>
        <dbReference type="EMBL" id="UYU67086.1"/>
    </source>
</evidence>
<dbReference type="Proteomes" id="UP001156218">
    <property type="component" value="Chromosome"/>
</dbReference>
<sequence>MENLIFDIGFHKGEDTLFYLLKGYRVIAVDADPDLINEWQNIFKKYIENGKLLLLNYVISDTNDVDTDFYIGPNTIWSSTKVSISSRMCCKAIKKKIKSKRLDHLFHEYGTPFYCKIDIEGNDIIALQTMEKVSEKPLYISVETECIGEDEDIAGHELDTLNALYQLGYRKFKLVDQRTLTVLDYNCFYKNNSEHNWFEQIETNCKYAEELIVLSDTDQRVKFTDFFPGSSGPFGEELAGKWYDYPQAKEMLKKHREDKMRLNEPAWTFWCDWHATF</sequence>
<dbReference type="GO" id="GO:0008168">
    <property type="term" value="F:methyltransferase activity"/>
    <property type="evidence" value="ECO:0007669"/>
    <property type="project" value="UniProtKB-KW"/>
</dbReference>
<dbReference type="KEGG" id="btho:Btheta7330_03823"/>
<dbReference type="EMBL" id="CP083685">
    <property type="protein sequence ID" value="UYU89612.1"/>
    <property type="molecule type" value="Genomic_DNA"/>
</dbReference>
<dbReference type="Proteomes" id="UP001162960">
    <property type="component" value="Chromosome"/>
</dbReference>
<dbReference type="InterPro" id="IPR006342">
    <property type="entry name" value="FkbM_mtfrase"/>
</dbReference>
<dbReference type="NCBIfam" id="TIGR01444">
    <property type="entry name" value="fkbM_fam"/>
    <property type="match status" value="1"/>
</dbReference>
<dbReference type="Proteomes" id="UP000436858">
    <property type="component" value="Unassembled WGS sequence"/>
</dbReference>
<dbReference type="Gene3D" id="3.40.50.150">
    <property type="entry name" value="Vaccinia Virus protein VP39"/>
    <property type="match status" value="1"/>
</dbReference>
<evidence type="ECO:0000313" key="8">
    <source>
        <dbReference type="Proteomes" id="UP000440614"/>
    </source>
</evidence>
<evidence type="ECO:0000259" key="1">
    <source>
        <dbReference type="Pfam" id="PF05050"/>
    </source>
</evidence>
<dbReference type="EMBL" id="JAQNVG010000109">
    <property type="protein sequence ID" value="MDC2239511.1"/>
    <property type="molecule type" value="Genomic_DNA"/>
</dbReference>
<evidence type="ECO:0000313" key="9">
    <source>
        <dbReference type="Proteomes" id="UP001156218"/>
    </source>
</evidence>
<evidence type="ECO:0000313" key="6">
    <source>
        <dbReference type="EMBL" id="UYU89612.1"/>
    </source>
</evidence>
<feature type="domain" description="Methyltransferase FkbM" evidence="1">
    <location>
        <begin position="7"/>
        <end position="148"/>
    </location>
</feature>
<keyword evidence="3" id="KW-0489">Methyltransferase</keyword>
<reference evidence="7 8" key="1">
    <citation type="journal article" date="2019" name="Nat. Med.">
        <title>A library of human gut bacterial isolates paired with longitudinal multiomics data enables mechanistic microbiome research.</title>
        <authorList>
            <person name="Poyet M."/>
            <person name="Groussin M."/>
            <person name="Gibbons S.M."/>
            <person name="Avila-Pacheco J."/>
            <person name="Jiang X."/>
            <person name="Kearney S.M."/>
            <person name="Perrotta A.R."/>
            <person name="Berdy B."/>
            <person name="Zhao S."/>
            <person name="Lieberman T.D."/>
            <person name="Swanson P.K."/>
            <person name="Smith M."/>
            <person name="Roesemann S."/>
            <person name="Alexander J.E."/>
            <person name="Rich S.A."/>
            <person name="Livny J."/>
            <person name="Vlamakis H."/>
            <person name="Clish C."/>
            <person name="Bullock K."/>
            <person name="Deik A."/>
            <person name="Scott J."/>
            <person name="Pierce K.A."/>
            <person name="Xavier R.J."/>
            <person name="Alm E.J."/>
        </authorList>
    </citation>
    <scope>NUCLEOTIDE SEQUENCE [LARGE SCALE GENOMIC DNA]</scope>
    <source>
        <strain evidence="3 7">BIOML-A162</strain>
        <strain evidence="2 8">BIOML-A188</strain>
    </source>
</reference>
<dbReference type="InterPro" id="IPR029063">
    <property type="entry name" value="SAM-dependent_MTases_sf"/>
</dbReference>
<keyword evidence="3" id="KW-0808">Transferase</keyword>
<organism evidence="3 7">
    <name type="scientific">Bacteroides thetaiotaomicron</name>
    <dbReference type="NCBI Taxonomy" id="818"/>
    <lineage>
        <taxon>Bacteria</taxon>
        <taxon>Pseudomonadati</taxon>
        <taxon>Bacteroidota</taxon>
        <taxon>Bacteroidia</taxon>
        <taxon>Bacteroidales</taxon>
        <taxon>Bacteroidaceae</taxon>
        <taxon>Bacteroides</taxon>
    </lineage>
</organism>
<reference evidence="5 9" key="2">
    <citation type="submission" date="2021-06" db="EMBL/GenBank/DDBJ databases">
        <title>Interrogation of the integrated mobile genetic elements in gut-associated Bacteroides with a consensus prediction approach.</title>
        <authorList>
            <person name="Campbell D.E."/>
            <person name="Leigh J.R."/>
            <person name="Kim T."/>
            <person name="England W."/>
            <person name="Whitaker R.J."/>
            <person name="Degnan P.H."/>
        </authorList>
    </citation>
    <scope>NUCLEOTIDE SEQUENCE [LARGE SCALE GENOMIC DNA]</scope>
    <source>
        <strain evidence="6">VPI-3443</strain>
        <strain evidence="5 9">WAL8669</strain>
    </source>
</reference>
<dbReference type="Proteomes" id="UP000440614">
    <property type="component" value="Unassembled WGS sequence"/>
</dbReference>
<dbReference type="SUPFAM" id="SSF53335">
    <property type="entry name" value="S-adenosyl-L-methionine-dependent methyltransferases"/>
    <property type="match status" value="1"/>
</dbReference>
<dbReference type="AlphaFoldDB" id="A0A0P0FHM9"/>
<dbReference type="EMBL" id="WCRY01000064">
    <property type="protein sequence ID" value="KAB4468871.1"/>
    <property type="molecule type" value="Genomic_DNA"/>
</dbReference>
<dbReference type="Pfam" id="PF05050">
    <property type="entry name" value="Methyltransf_21"/>
    <property type="match status" value="1"/>
</dbReference>
<dbReference type="GO" id="GO:0032259">
    <property type="term" value="P:methylation"/>
    <property type="evidence" value="ECO:0007669"/>
    <property type="project" value="UniProtKB-KW"/>
</dbReference>
<protein>
    <submittedName>
        <fullName evidence="3">FkbM family methyltransferase</fullName>
    </submittedName>
</protein>
<dbReference type="EMBL" id="CP083680">
    <property type="protein sequence ID" value="UYU67086.1"/>
    <property type="molecule type" value="Genomic_DNA"/>
</dbReference>
<dbReference type="Proteomes" id="UP001217776">
    <property type="component" value="Unassembled WGS sequence"/>
</dbReference>
<evidence type="ECO:0000313" key="2">
    <source>
        <dbReference type="EMBL" id="KAB4314784.1"/>
    </source>
</evidence>
<dbReference type="GeneID" id="60925457"/>
<dbReference type="OMA" id="YCKIDIE"/>
<evidence type="ECO:0000313" key="3">
    <source>
        <dbReference type="EMBL" id="KAB4468871.1"/>
    </source>
</evidence>
<gene>
    <name evidence="3" type="ORF">GAN91_27775</name>
    <name evidence="2" type="ORF">GAO51_05350</name>
    <name evidence="5" type="ORF">KQP68_02055</name>
    <name evidence="6" type="ORF">KQP74_16875</name>
    <name evidence="4" type="ORF">PO127_27600</name>
</gene>
<proteinExistence type="predicted"/>
<evidence type="ECO:0000313" key="7">
    <source>
        <dbReference type="Proteomes" id="UP000436858"/>
    </source>
</evidence>
<accession>C6IKG6</accession>
<evidence type="ECO:0000313" key="4">
    <source>
        <dbReference type="EMBL" id="MDC2239511.1"/>
    </source>
</evidence>
<name>A0A0P0FHM9_BACT4</name>
<dbReference type="RefSeq" id="WP_008764472.1">
    <property type="nucleotide sequence ID" value="NZ_BAABXH010000002.1"/>
</dbReference>